<gene>
    <name evidence="5" type="ORF">PHLCEN_2v5162</name>
</gene>
<evidence type="ECO:0000256" key="2">
    <source>
        <dbReference type="ARBA" id="ARBA00022723"/>
    </source>
</evidence>
<protein>
    <recommendedName>
        <fullName evidence="4">HpcH/HpaI aldolase/citrate lyase domain-containing protein</fullName>
    </recommendedName>
</protein>
<accession>A0A2R6P8Q3</accession>
<name>A0A2R6P8Q3_9APHY</name>
<proteinExistence type="inferred from homology"/>
<keyword evidence="3" id="KW-0456">Lyase</keyword>
<reference evidence="5 6" key="1">
    <citation type="submission" date="2018-02" db="EMBL/GenBank/DDBJ databases">
        <title>Genome sequence of the basidiomycete white-rot fungus Phlebia centrifuga.</title>
        <authorList>
            <person name="Granchi Z."/>
            <person name="Peng M."/>
            <person name="de Vries R.P."/>
            <person name="Hilden K."/>
            <person name="Makela M.R."/>
            <person name="Grigoriev I."/>
            <person name="Riley R."/>
        </authorList>
    </citation>
    <scope>NUCLEOTIDE SEQUENCE [LARGE SCALE GENOMIC DNA]</scope>
    <source>
        <strain evidence="5 6">FBCC195</strain>
    </source>
</reference>
<dbReference type="Proteomes" id="UP000186601">
    <property type="component" value="Unassembled WGS sequence"/>
</dbReference>
<dbReference type="EMBL" id="MLYV02000514">
    <property type="protein sequence ID" value="PSR87345.1"/>
    <property type="molecule type" value="Genomic_DNA"/>
</dbReference>
<dbReference type="SUPFAM" id="SSF51621">
    <property type="entry name" value="Phosphoenolpyruvate/pyruvate domain"/>
    <property type="match status" value="1"/>
</dbReference>
<comment type="caution">
    <text evidence="5">The sequence shown here is derived from an EMBL/GenBank/DDBJ whole genome shotgun (WGS) entry which is preliminary data.</text>
</comment>
<evidence type="ECO:0000313" key="6">
    <source>
        <dbReference type="Proteomes" id="UP000186601"/>
    </source>
</evidence>
<dbReference type="OrthoDB" id="1621678at2759"/>
<dbReference type="PANTHER" id="PTHR30502:SF0">
    <property type="entry name" value="PHOSPHOENOLPYRUVATE CARBOXYLASE FAMILY PROTEIN"/>
    <property type="match status" value="1"/>
</dbReference>
<dbReference type="AlphaFoldDB" id="A0A2R6P8Q3"/>
<dbReference type="InterPro" id="IPR040442">
    <property type="entry name" value="Pyrv_kinase-like_dom_sf"/>
</dbReference>
<dbReference type="GO" id="GO:0016832">
    <property type="term" value="F:aldehyde-lyase activity"/>
    <property type="evidence" value="ECO:0007669"/>
    <property type="project" value="TreeGrafter"/>
</dbReference>
<dbReference type="Pfam" id="PF03328">
    <property type="entry name" value="HpcH_HpaI"/>
    <property type="match status" value="1"/>
</dbReference>
<feature type="domain" description="HpcH/HpaI aldolase/citrate lyase" evidence="4">
    <location>
        <begin position="23"/>
        <end position="254"/>
    </location>
</feature>
<evidence type="ECO:0000256" key="3">
    <source>
        <dbReference type="ARBA" id="ARBA00023239"/>
    </source>
</evidence>
<dbReference type="Gene3D" id="3.20.20.60">
    <property type="entry name" value="Phosphoenolpyruvate-binding domains"/>
    <property type="match status" value="1"/>
</dbReference>
<keyword evidence="6" id="KW-1185">Reference proteome</keyword>
<evidence type="ECO:0000256" key="1">
    <source>
        <dbReference type="ARBA" id="ARBA00005568"/>
    </source>
</evidence>
<evidence type="ECO:0000259" key="4">
    <source>
        <dbReference type="Pfam" id="PF03328"/>
    </source>
</evidence>
<dbReference type="InterPro" id="IPR050251">
    <property type="entry name" value="HpcH-HpaI_aldolase"/>
</dbReference>
<organism evidence="5 6">
    <name type="scientific">Hermanssonia centrifuga</name>
    <dbReference type="NCBI Taxonomy" id="98765"/>
    <lineage>
        <taxon>Eukaryota</taxon>
        <taxon>Fungi</taxon>
        <taxon>Dikarya</taxon>
        <taxon>Basidiomycota</taxon>
        <taxon>Agaricomycotina</taxon>
        <taxon>Agaricomycetes</taxon>
        <taxon>Polyporales</taxon>
        <taxon>Meruliaceae</taxon>
        <taxon>Hermanssonia</taxon>
    </lineage>
</organism>
<sequence>MTSHPLLQAFRASKPAFGAWITLPGPFVARTAALASPHISWLVLDCEHGLTSLQPGAAETVAAVSGLGANAPSVLVRIPATGACADGSASWQIKYVLDAGARGIIIPMVSTPEQARSLVSAARFPPTGTRGFGSPFTQAAWGISALDYLEHANDSVLVLVQIETREALENIEALCAVEGLDGVFIGPYDLSLSLGVPTPNPDPHPTTEEAIQRILSVAHKAGKKCAFFCTSGEQAAKRAKEGFDMINVTSDSGAMTDGLQKSFAAAAGQSPGGTRFGY</sequence>
<comment type="similarity">
    <text evidence="1">Belongs to the HpcH/HpaI aldolase family.</text>
</comment>
<dbReference type="InterPro" id="IPR005000">
    <property type="entry name" value="Aldolase/citrate-lyase_domain"/>
</dbReference>
<dbReference type="GO" id="GO:0005737">
    <property type="term" value="C:cytoplasm"/>
    <property type="evidence" value="ECO:0007669"/>
    <property type="project" value="TreeGrafter"/>
</dbReference>
<keyword evidence="2" id="KW-0479">Metal-binding</keyword>
<evidence type="ECO:0000313" key="5">
    <source>
        <dbReference type="EMBL" id="PSR87345.1"/>
    </source>
</evidence>
<dbReference type="PANTHER" id="PTHR30502">
    <property type="entry name" value="2-KETO-3-DEOXY-L-RHAMNONATE ALDOLASE"/>
    <property type="match status" value="1"/>
</dbReference>
<dbReference type="STRING" id="98765.A0A2R6P8Q3"/>
<dbReference type="InterPro" id="IPR015813">
    <property type="entry name" value="Pyrv/PenolPyrv_kinase-like_dom"/>
</dbReference>
<dbReference type="GO" id="GO:0046872">
    <property type="term" value="F:metal ion binding"/>
    <property type="evidence" value="ECO:0007669"/>
    <property type="project" value="UniProtKB-KW"/>
</dbReference>